<comment type="caution">
    <text evidence="1">The sequence shown here is derived from an EMBL/GenBank/DDBJ whole genome shotgun (WGS) entry which is preliminary data.</text>
</comment>
<gene>
    <name evidence="1" type="ORF">CR203_04240</name>
</gene>
<reference evidence="1 2" key="1">
    <citation type="submission" date="2017-10" db="EMBL/GenBank/DDBJ databases">
        <title>Bacillus sp. nov., a halophilic bacterium isolated from a Keqin Lake.</title>
        <authorList>
            <person name="Wang H."/>
        </authorList>
    </citation>
    <scope>NUCLEOTIDE SEQUENCE [LARGE SCALE GENOMIC DNA]</scope>
    <source>
        <strain evidence="1 2">KCTC 13187</strain>
    </source>
</reference>
<proteinExistence type="predicted"/>
<dbReference type="Proteomes" id="UP000281498">
    <property type="component" value="Unassembled WGS sequence"/>
</dbReference>
<accession>A0A3A9KMV4</accession>
<protein>
    <submittedName>
        <fullName evidence="1">Uncharacterized protein</fullName>
    </submittedName>
</protein>
<dbReference type="AlphaFoldDB" id="A0A3A9KMV4"/>
<name>A0A3A9KMV4_9BACI</name>
<organism evidence="1 2">
    <name type="scientific">Salipaludibacillus neizhouensis</name>
    <dbReference type="NCBI Taxonomy" id="885475"/>
    <lineage>
        <taxon>Bacteria</taxon>
        <taxon>Bacillati</taxon>
        <taxon>Bacillota</taxon>
        <taxon>Bacilli</taxon>
        <taxon>Bacillales</taxon>
        <taxon>Bacillaceae</taxon>
    </lineage>
</organism>
<keyword evidence="2" id="KW-1185">Reference proteome</keyword>
<evidence type="ECO:0000313" key="1">
    <source>
        <dbReference type="EMBL" id="RKL69245.1"/>
    </source>
</evidence>
<dbReference type="RefSeq" id="WP_110936116.1">
    <property type="nucleotide sequence ID" value="NZ_KZ614146.1"/>
</dbReference>
<sequence length="98" mass="10132">MYNQGMRSNPMYNQQTAHTRDSRLGYGSIGPLSAGLLGAGLGYLGEELFDNDVPAGVAPGGYGGYPGPSGYGAYGYSGANYGGYGGYNNYPGNRPGLF</sequence>
<evidence type="ECO:0000313" key="2">
    <source>
        <dbReference type="Proteomes" id="UP000281498"/>
    </source>
</evidence>
<dbReference type="EMBL" id="PDOE01000001">
    <property type="protein sequence ID" value="RKL69245.1"/>
    <property type="molecule type" value="Genomic_DNA"/>
</dbReference>